<dbReference type="Proteomes" id="UP000077755">
    <property type="component" value="Chromosome 2"/>
</dbReference>
<dbReference type="EMBL" id="LNRQ01000002">
    <property type="protein sequence ID" value="KZN04986.1"/>
    <property type="molecule type" value="Genomic_DNA"/>
</dbReference>
<dbReference type="PANTHER" id="PTHR36746">
    <property type="entry name" value="BNAC04G51760D PROTEIN"/>
    <property type="match status" value="1"/>
</dbReference>
<gene>
    <name evidence="1" type="ORF">DCAR_005823</name>
    <name evidence="2" type="ORF">DCAR_0206551</name>
</gene>
<dbReference type="PANTHER" id="PTHR36746:SF3">
    <property type="entry name" value="DUF4005 DOMAIN-CONTAINING PROTEIN"/>
    <property type="match status" value="1"/>
</dbReference>
<protein>
    <submittedName>
        <fullName evidence="1">Uncharacterized protein</fullName>
    </submittedName>
</protein>
<reference evidence="1" key="1">
    <citation type="journal article" date="2016" name="Nat. Genet.">
        <title>A high-quality carrot genome assembly provides new insights into carotenoid accumulation and asterid genome evolution.</title>
        <authorList>
            <person name="Iorizzo M."/>
            <person name="Ellison S."/>
            <person name="Senalik D."/>
            <person name="Zeng P."/>
            <person name="Satapoomin P."/>
            <person name="Huang J."/>
            <person name="Bowman M."/>
            <person name="Iovene M."/>
            <person name="Sanseverino W."/>
            <person name="Cavagnaro P."/>
            <person name="Yildiz M."/>
            <person name="Macko-Podgorni A."/>
            <person name="Moranska E."/>
            <person name="Grzebelus E."/>
            <person name="Grzebelus D."/>
            <person name="Ashrafi H."/>
            <person name="Zheng Z."/>
            <person name="Cheng S."/>
            <person name="Spooner D."/>
            <person name="Van Deynze A."/>
            <person name="Simon P."/>
        </authorList>
    </citation>
    <scope>NUCLEOTIDE SEQUENCE [LARGE SCALE GENOMIC DNA]</scope>
    <source>
        <tissue evidence="1">Leaf</tissue>
    </source>
</reference>
<reference evidence="2" key="2">
    <citation type="submission" date="2022-03" db="EMBL/GenBank/DDBJ databases">
        <title>Draft title - Genomic analysis of global carrot germplasm unveils the trajectory of domestication and the origin of high carotenoid orange carrot.</title>
        <authorList>
            <person name="Iorizzo M."/>
            <person name="Ellison S."/>
            <person name="Senalik D."/>
            <person name="Macko-Podgorni A."/>
            <person name="Grzebelus D."/>
            <person name="Bostan H."/>
            <person name="Rolling W."/>
            <person name="Curaba J."/>
            <person name="Simon P."/>
        </authorList>
    </citation>
    <scope>NUCLEOTIDE SEQUENCE</scope>
    <source>
        <tissue evidence="2">Leaf</tissue>
    </source>
</reference>
<dbReference type="EMBL" id="CP093344">
    <property type="protein sequence ID" value="WOG87327.1"/>
    <property type="molecule type" value="Genomic_DNA"/>
</dbReference>
<dbReference type="Gramene" id="KZN04986">
    <property type="protein sequence ID" value="KZN04986"/>
    <property type="gene ID" value="DCAR_005823"/>
</dbReference>
<proteinExistence type="predicted"/>
<dbReference type="OMA" id="DHSSEYI"/>
<organism evidence="1">
    <name type="scientific">Daucus carota subsp. sativus</name>
    <name type="common">Carrot</name>
    <dbReference type="NCBI Taxonomy" id="79200"/>
    <lineage>
        <taxon>Eukaryota</taxon>
        <taxon>Viridiplantae</taxon>
        <taxon>Streptophyta</taxon>
        <taxon>Embryophyta</taxon>
        <taxon>Tracheophyta</taxon>
        <taxon>Spermatophyta</taxon>
        <taxon>Magnoliopsida</taxon>
        <taxon>eudicotyledons</taxon>
        <taxon>Gunneridae</taxon>
        <taxon>Pentapetalae</taxon>
        <taxon>asterids</taxon>
        <taxon>campanulids</taxon>
        <taxon>Apiales</taxon>
        <taxon>Apiaceae</taxon>
        <taxon>Apioideae</taxon>
        <taxon>Scandiceae</taxon>
        <taxon>Daucinae</taxon>
        <taxon>Daucus</taxon>
        <taxon>Daucus sect. Daucus</taxon>
    </lineage>
</organism>
<evidence type="ECO:0000313" key="2">
    <source>
        <dbReference type="EMBL" id="WOG87327.1"/>
    </source>
</evidence>
<sequence length="187" mass="20535">MAKDQRSQKSSDVCGKLYNAIRWRTYSPRPSSPAPAPAAAHPQTISVSAAGDHTARLKAAARRMPSSGEVIPIEIHPHLLPKLQNPEQNTTNYPDSFHGTGQVQPQKKLKVQESMNDRFTAYISRVKHGMLRTSSNVGGAKISSGQDSFDDKVRVNDHSSEYIRRAHMKMKNSSNVAVAGGKNVTFK</sequence>
<keyword evidence="3" id="KW-1185">Reference proteome</keyword>
<accession>A0A166DA19</accession>
<evidence type="ECO:0000313" key="3">
    <source>
        <dbReference type="Proteomes" id="UP000077755"/>
    </source>
</evidence>
<evidence type="ECO:0000313" key="1">
    <source>
        <dbReference type="EMBL" id="KZN04986.1"/>
    </source>
</evidence>
<dbReference type="AlphaFoldDB" id="A0A166DA19"/>
<name>A0A166DA19_DAUCS</name>